<name>A0A397UEA7_9GLOM</name>
<comment type="caution">
    <text evidence="2">The sequence shown here is derived from an EMBL/GenBank/DDBJ whole genome shotgun (WGS) entry which is preliminary data.</text>
</comment>
<sequence>MNGNWILVSIFLLLITSFKVNANPGWSDCSFNAIDAPIMDATFFSPDPIGAGGTTLQVNVTQSLSKPTTTYTKLTIEFTDVNAFLIGYVRHPLDTNIDNIEDTFFAVVPQSLPDKYLIRVMVIEAGTGDIRNCILFHRP</sequence>
<accession>A0A397UEA7</accession>
<dbReference type="EMBL" id="QKWP01001979">
    <property type="protein sequence ID" value="RIB05456.1"/>
    <property type="molecule type" value="Genomic_DNA"/>
</dbReference>
<proteinExistence type="predicted"/>
<reference evidence="2 3" key="1">
    <citation type="submission" date="2018-06" db="EMBL/GenBank/DDBJ databases">
        <title>Comparative genomics reveals the genomic features of Rhizophagus irregularis, R. cerebriforme, R. diaphanum and Gigaspora rosea, and their symbiotic lifestyle signature.</title>
        <authorList>
            <person name="Morin E."/>
            <person name="San Clemente H."/>
            <person name="Chen E.C.H."/>
            <person name="De La Providencia I."/>
            <person name="Hainaut M."/>
            <person name="Kuo A."/>
            <person name="Kohler A."/>
            <person name="Murat C."/>
            <person name="Tang N."/>
            <person name="Roy S."/>
            <person name="Loubradou J."/>
            <person name="Henrissat B."/>
            <person name="Grigoriev I.V."/>
            <person name="Corradi N."/>
            <person name="Roux C."/>
            <person name="Martin F.M."/>
        </authorList>
    </citation>
    <scope>NUCLEOTIDE SEQUENCE [LARGE SCALE GENOMIC DNA]</scope>
    <source>
        <strain evidence="2 3">DAOM 194757</strain>
    </source>
</reference>
<evidence type="ECO:0000313" key="2">
    <source>
        <dbReference type="EMBL" id="RIB05456.1"/>
    </source>
</evidence>
<gene>
    <name evidence="2" type="ORF">C2G38_593476</name>
</gene>
<evidence type="ECO:0000256" key="1">
    <source>
        <dbReference type="SAM" id="SignalP"/>
    </source>
</evidence>
<evidence type="ECO:0000313" key="3">
    <source>
        <dbReference type="Proteomes" id="UP000266673"/>
    </source>
</evidence>
<dbReference type="Proteomes" id="UP000266673">
    <property type="component" value="Unassembled WGS sequence"/>
</dbReference>
<feature type="signal peptide" evidence="1">
    <location>
        <begin position="1"/>
        <end position="22"/>
    </location>
</feature>
<feature type="chain" id="PRO_5017215607" description="MD-2-related lipid-recognition domain-containing protein" evidence="1">
    <location>
        <begin position="23"/>
        <end position="139"/>
    </location>
</feature>
<dbReference type="AlphaFoldDB" id="A0A397UEA7"/>
<keyword evidence="1" id="KW-0732">Signal</keyword>
<organism evidence="2 3">
    <name type="scientific">Gigaspora rosea</name>
    <dbReference type="NCBI Taxonomy" id="44941"/>
    <lineage>
        <taxon>Eukaryota</taxon>
        <taxon>Fungi</taxon>
        <taxon>Fungi incertae sedis</taxon>
        <taxon>Mucoromycota</taxon>
        <taxon>Glomeromycotina</taxon>
        <taxon>Glomeromycetes</taxon>
        <taxon>Diversisporales</taxon>
        <taxon>Gigasporaceae</taxon>
        <taxon>Gigaspora</taxon>
    </lineage>
</organism>
<protein>
    <recommendedName>
        <fullName evidence="4">MD-2-related lipid-recognition domain-containing protein</fullName>
    </recommendedName>
</protein>
<evidence type="ECO:0008006" key="4">
    <source>
        <dbReference type="Google" id="ProtNLM"/>
    </source>
</evidence>
<dbReference type="OrthoDB" id="2422413at2759"/>
<keyword evidence="3" id="KW-1185">Reference proteome</keyword>